<reference evidence="3" key="1">
    <citation type="submission" date="2016-10" db="EMBL/GenBank/DDBJ databases">
        <authorList>
            <person name="Varghese N."/>
            <person name="Submissions S."/>
        </authorList>
    </citation>
    <scope>NUCLEOTIDE SEQUENCE [LARGE SCALE GENOMIC DNA]</scope>
    <source>
        <strain evidence="3">DSM 26921</strain>
    </source>
</reference>
<dbReference type="AlphaFoldDB" id="A0A1I6HAN0"/>
<keyword evidence="1" id="KW-0812">Transmembrane</keyword>
<dbReference type="Proteomes" id="UP000199658">
    <property type="component" value="Unassembled WGS sequence"/>
</dbReference>
<keyword evidence="1" id="KW-1133">Transmembrane helix</keyword>
<organism evidence="2 3">
    <name type="scientific">Litoreibacter janthinus</name>
    <dbReference type="NCBI Taxonomy" id="670154"/>
    <lineage>
        <taxon>Bacteria</taxon>
        <taxon>Pseudomonadati</taxon>
        <taxon>Pseudomonadota</taxon>
        <taxon>Alphaproteobacteria</taxon>
        <taxon>Rhodobacterales</taxon>
        <taxon>Roseobacteraceae</taxon>
        <taxon>Litoreibacter</taxon>
    </lineage>
</organism>
<gene>
    <name evidence="2" type="ORF">SAMN04488002_2731</name>
</gene>
<dbReference type="EMBL" id="FOYO01000001">
    <property type="protein sequence ID" value="SFR51327.1"/>
    <property type="molecule type" value="Genomic_DNA"/>
</dbReference>
<accession>A0A1I6HAN0</accession>
<protein>
    <submittedName>
        <fullName evidence="2">Uncharacterized protein</fullName>
    </submittedName>
</protein>
<evidence type="ECO:0000256" key="1">
    <source>
        <dbReference type="SAM" id="Phobius"/>
    </source>
</evidence>
<proteinExistence type="predicted"/>
<dbReference type="STRING" id="670154.SAMN04488002_2731"/>
<evidence type="ECO:0000313" key="2">
    <source>
        <dbReference type="EMBL" id="SFR51327.1"/>
    </source>
</evidence>
<sequence>MLLVVFGLDGITPWVVLILMLVLLAIGVMEYLGAFNRFSPKQQVDTAIGYQELSGMAGKNPSQDEVSRQVAALKLSKEEAQLLFNVFNSQEKANGGRNSAAWRQKVIIALQAWIASLTKEE</sequence>
<keyword evidence="1" id="KW-0472">Membrane</keyword>
<name>A0A1I6HAN0_9RHOB</name>
<evidence type="ECO:0000313" key="3">
    <source>
        <dbReference type="Proteomes" id="UP000199658"/>
    </source>
</evidence>
<keyword evidence="3" id="KW-1185">Reference proteome</keyword>
<feature type="transmembrane region" description="Helical" evidence="1">
    <location>
        <begin position="12"/>
        <end position="32"/>
    </location>
</feature>